<evidence type="ECO:0000256" key="1">
    <source>
        <dbReference type="SAM" id="Coils"/>
    </source>
</evidence>
<dbReference type="OMA" id="RFEKALM"/>
<evidence type="ECO:0000256" key="2">
    <source>
        <dbReference type="SAM" id="MobiDB-lite"/>
    </source>
</evidence>
<dbReference type="EMBL" id="CP001575">
    <property type="protein sequence ID" value="ACO69590.1"/>
    <property type="molecule type" value="Genomic_DNA"/>
</dbReference>
<accession>C1FGR8</accession>
<sequence>MHAVTNPLTAASTPRTALDAPAGRRVRASRAVTKILATANSRDDDDSQNASTSQPSSSGMLGRRATVAGAAAALFSIARGASSSARAESIGESLLERRRVEEGAKRAELEQLYAELKEEEARVKALRFEEEEKAMTNLNARRIEEEQKARQQVIDGKTLCITPFGIDVVGITEAVALVGAIGAGLTSNARKAEIAELNEKLRTINVTLRQQVRDGQAAASRSGSGGIYPDGGGVGKGARTGGASAIANNVVDQGANDQGVSAQPMDSLDAEDELASAGAGTKDFNSESVRELKEALRGGRRLLTEGDENSFRESEKLFEKALMLSRMVGDVVQVRRAVRGLAASKRGRNDYKGAIAGLKEVLSISDQLGDHVGDADALGSIADMYTEMGDLENAGRYYDMYLDALNKELSM</sequence>
<dbReference type="eggNOG" id="ENOG502S1JU">
    <property type="taxonomic scope" value="Eukaryota"/>
</dbReference>
<dbReference type="InterPro" id="IPR044243">
    <property type="entry name" value="FLU"/>
</dbReference>
<evidence type="ECO:0000313" key="3">
    <source>
        <dbReference type="EMBL" id="ACO69590.1"/>
    </source>
</evidence>
<dbReference type="Gene3D" id="1.25.40.10">
    <property type="entry name" value="Tetratricopeptide repeat domain"/>
    <property type="match status" value="1"/>
</dbReference>
<evidence type="ECO:0000313" key="4">
    <source>
        <dbReference type="Proteomes" id="UP000002009"/>
    </source>
</evidence>
<dbReference type="InParanoid" id="C1FGR8"/>
<dbReference type="GeneID" id="8245686"/>
<dbReference type="InterPro" id="IPR011990">
    <property type="entry name" value="TPR-like_helical_dom_sf"/>
</dbReference>
<keyword evidence="4" id="KW-1185">Reference proteome</keyword>
<dbReference type="AlphaFoldDB" id="C1FGR8"/>
<reference evidence="3 4" key="1">
    <citation type="journal article" date="2009" name="Science">
        <title>Green evolution and dynamic adaptations revealed by genomes of the marine picoeukaryotes Micromonas.</title>
        <authorList>
            <person name="Worden A.Z."/>
            <person name="Lee J.H."/>
            <person name="Mock T."/>
            <person name="Rouze P."/>
            <person name="Simmons M.P."/>
            <person name="Aerts A.L."/>
            <person name="Allen A.E."/>
            <person name="Cuvelier M.L."/>
            <person name="Derelle E."/>
            <person name="Everett M.V."/>
            <person name="Foulon E."/>
            <person name="Grimwood J."/>
            <person name="Gundlach H."/>
            <person name="Henrissat B."/>
            <person name="Napoli C."/>
            <person name="McDonald S.M."/>
            <person name="Parker M.S."/>
            <person name="Rombauts S."/>
            <person name="Salamov A."/>
            <person name="Von Dassow P."/>
            <person name="Badger J.H."/>
            <person name="Coutinho P.M."/>
            <person name="Demir E."/>
            <person name="Dubchak I."/>
            <person name="Gentemann C."/>
            <person name="Eikrem W."/>
            <person name="Gready J.E."/>
            <person name="John U."/>
            <person name="Lanier W."/>
            <person name="Lindquist E.A."/>
            <person name="Lucas S."/>
            <person name="Mayer K.F."/>
            <person name="Moreau H."/>
            <person name="Not F."/>
            <person name="Otillar R."/>
            <person name="Panaud O."/>
            <person name="Pangilinan J."/>
            <person name="Paulsen I."/>
            <person name="Piegu B."/>
            <person name="Poliakov A."/>
            <person name="Robbens S."/>
            <person name="Schmutz J."/>
            <person name="Toulza E."/>
            <person name="Wyss T."/>
            <person name="Zelensky A."/>
            <person name="Zhou K."/>
            <person name="Armbrust E.V."/>
            <person name="Bhattacharya D."/>
            <person name="Goodenough U.W."/>
            <person name="Van de Peer Y."/>
            <person name="Grigoriev I.V."/>
        </authorList>
    </citation>
    <scope>NUCLEOTIDE SEQUENCE [LARGE SCALE GENOMIC DNA]</scope>
    <source>
        <strain evidence="4">RCC299 / NOUM17</strain>
    </source>
</reference>
<dbReference type="OrthoDB" id="286233at2759"/>
<dbReference type="RefSeq" id="XP_002508332.1">
    <property type="nucleotide sequence ID" value="XM_002508286.1"/>
</dbReference>
<organism evidence="3 4">
    <name type="scientific">Micromonas commoda (strain RCC299 / NOUM17 / CCMP2709)</name>
    <name type="common">Picoplanktonic green alga</name>
    <dbReference type="NCBI Taxonomy" id="296587"/>
    <lineage>
        <taxon>Eukaryota</taxon>
        <taxon>Viridiplantae</taxon>
        <taxon>Chlorophyta</taxon>
        <taxon>Mamiellophyceae</taxon>
        <taxon>Mamiellales</taxon>
        <taxon>Mamiellaceae</taxon>
        <taxon>Micromonas</taxon>
    </lineage>
</organism>
<dbReference type="PANTHER" id="PTHR47310">
    <property type="entry name" value="PROTEIN FLUORESCENT IN BLUE LIGHT, CHLOROPLASTIC"/>
    <property type="match status" value="1"/>
</dbReference>
<feature type="region of interest" description="Disordered" evidence="2">
    <location>
        <begin position="1"/>
        <end position="63"/>
    </location>
</feature>
<dbReference type="SUPFAM" id="SSF48452">
    <property type="entry name" value="TPR-like"/>
    <property type="match status" value="1"/>
</dbReference>
<feature type="compositionally biased region" description="Polar residues" evidence="2">
    <location>
        <begin position="1"/>
        <end position="15"/>
    </location>
</feature>
<gene>
    <name evidence="3" type="ORF">MICPUN_60973</name>
</gene>
<name>C1FGR8_MICCC</name>
<dbReference type="KEGG" id="mis:MICPUN_60973"/>
<proteinExistence type="predicted"/>
<feature type="compositionally biased region" description="Low complexity" evidence="2">
    <location>
        <begin position="48"/>
        <end position="63"/>
    </location>
</feature>
<feature type="coiled-coil region" evidence="1">
    <location>
        <begin position="99"/>
        <end position="148"/>
    </location>
</feature>
<keyword evidence="1" id="KW-0175">Coiled coil</keyword>
<protein>
    <submittedName>
        <fullName evidence="3">Uncharacterized protein</fullName>
    </submittedName>
</protein>
<dbReference type="PANTHER" id="PTHR47310:SF2">
    <property type="entry name" value="PROTEIN FLUORESCENT IN BLUE LIGHT, CHLOROPLASTIC"/>
    <property type="match status" value="1"/>
</dbReference>
<dbReference type="STRING" id="296587.C1FGR8"/>
<feature type="compositionally biased region" description="Gly residues" evidence="2">
    <location>
        <begin position="223"/>
        <end position="233"/>
    </location>
</feature>
<dbReference type="Proteomes" id="UP000002009">
    <property type="component" value="Chromosome 8"/>
</dbReference>
<dbReference type="GO" id="GO:0015995">
    <property type="term" value="P:chlorophyll biosynthetic process"/>
    <property type="evidence" value="ECO:0007669"/>
    <property type="project" value="InterPro"/>
</dbReference>
<feature type="region of interest" description="Disordered" evidence="2">
    <location>
        <begin position="214"/>
        <end position="233"/>
    </location>
</feature>